<evidence type="ECO:0000259" key="12">
    <source>
        <dbReference type="Pfam" id="PF00408"/>
    </source>
</evidence>
<dbReference type="HAMAP" id="MF_01554_B">
    <property type="entry name" value="GlmM_B"/>
    <property type="match status" value="1"/>
</dbReference>
<dbReference type="GO" id="GO:0000287">
    <property type="term" value="F:magnesium ion binding"/>
    <property type="evidence" value="ECO:0007669"/>
    <property type="project" value="UniProtKB-UniRule"/>
</dbReference>
<comment type="cofactor">
    <cofactor evidence="9">
        <name>Mg(2+)</name>
        <dbReference type="ChEBI" id="CHEBI:18420"/>
    </cofactor>
    <text evidence="9">Binds 1 Mg(2+) ion per subunit.</text>
</comment>
<keyword evidence="2 9" id="KW-0597">Phosphoprotein</keyword>
<evidence type="ECO:0000256" key="7">
    <source>
        <dbReference type="ARBA" id="ARBA00066330"/>
    </source>
</evidence>
<organism evidence="16 17">
    <name type="scientific">Peptoniphilus asaccharolyticus DSM 20463</name>
    <dbReference type="NCBI Taxonomy" id="573058"/>
    <lineage>
        <taxon>Bacteria</taxon>
        <taxon>Bacillati</taxon>
        <taxon>Bacillota</taxon>
        <taxon>Tissierellia</taxon>
        <taxon>Tissierellales</taxon>
        <taxon>Peptoniphilaceae</taxon>
        <taxon>Peptoniphilus</taxon>
    </lineage>
</organism>
<comment type="catalytic activity">
    <reaction evidence="6 9 11">
        <text>alpha-D-glucosamine 1-phosphate = D-glucosamine 6-phosphate</text>
        <dbReference type="Rhea" id="RHEA:23424"/>
        <dbReference type="ChEBI" id="CHEBI:58516"/>
        <dbReference type="ChEBI" id="CHEBI:58725"/>
        <dbReference type="EC" id="5.4.2.10"/>
    </reaction>
</comment>
<dbReference type="Gene3D" id="3.30.310.50">
    <property type="entry name" value="Alpha-D-phosphohexomutase, C-terminal domain"/>
    <property type="match status" value="1"/>
</dbReference>
<evidence type="ECO:0000259" key="15">
    <source>
        <dbReference type="Pfam" id="PF02880"/>
    </source>
</evidence>
<dbReference type="FunFam" id="3.40.120.10:FF:000001">
    <property type="entry name" value="Phosphoglucosamine mutase"/>
    <property type="match status" value="1"/>
</dbReference>
<dbReference type="InterPro" id="IPR005844">
    <property type="entry name" value="A-D-PHexomutase_a/b/a-I"/>
</dbReference>
<dbReference type="Pfam" id="PF02878">
    <property type="entry name" value="PGM_PMM_I"/>
    <property type="match status" value="1"/>
</dbReference>
<comment type="similarity">
    <text evidence="1 9 10">Belongs to the phosphohexose mutase family.</text>
</comment>
<dbReference type="InterPro" id="IPR016055">
    <property type="entry name" value="A-D-PHexomutase_a/b/a-I/II/III"/>
</dbReference>
<dbReference type="PANTHER" id="PTHR42946:SF1">
    <property type="entry name" value="PHOSPHOGLUCOMUTASE (ALPHA-D-GLUCOSE-1,6-BISPHOSPHATE-DEPENDENT)"/>
    <property type="match status" value="1"/>
</dbReference>
<comment type="function">
    <text evidence="9 11">Catalyzes the conversion of glucosamine-6-phosphate to glucosamine-1-phosphate.</text>
</comment>
<feature type="domain" description="Alpha-D-phosphohexomutase alpha/beta/alpha" evidence="15">
    <location>
        <begin position="256"/>
        <end position="368"/>
    </location>
</feature>
<evidence type="ECO:0000256" key="3">
    <source>
        <dbReference type="ARBA" id="ARBA00022723"/>
    </source>
</evidence>
<protein>
    <recommendedName>
        <fullName evidence="8 9">Phosphoglucosamine mutase</fullName>
        <ecNumber evidence="7 9">5.4.2.10</ecNumber>
    </recommendedName>
</protein>
<dbReference type="Pfam" id="PF00408">
    <property type="entry name" value="PGM_PMM_IV"/>
    <property type="match status" value="1"/>
</dbReference>
<reference evidence="17" key="1">
    <citation type="submission" date="2017-04" db="EMBL/GenBank/DDBJ databases">
        <authorList>
            <person name="Varghese N."/>
            <person name="Submissions S."/>
        </authorList>
    </citation>
    <scope>NUCLEOTIDE SEQUENCE [LARGE SCALE GENOMIC DNA]</scope>
    <source>
        <strain evidence="17">DSM 20463</strain>
    </source>
</reference>
<evidence type="ECO:0000313" key="17">
    <source>
        <dbReference type="Proteomes" id="UP000192368"/>
    </source>
</evidence>
<dbReference type="GO" id="GO:0005975">
    <property type="term" value="P:carbohydrate metabolic process"/>
    <property type="evidence" value="ECO:0007669"/>
    <property type="project" value="InterPro"/>
</dbReference>
<evidence type="ECO:0000256" key="10">
    <source>
        <dbReference type="RuleBase" id="RU004326"/>
    </source>
</evidence>
<evidence type="ECO:0000256" key="6">
    <source>
        <dbReference type="ARBA" id="ARBA00050364"/>
    </source>
</evidence>
<dbReference type="FunFam" id="3.30.310.50:FF:000001">
    <property type="entry name" value="Phosphoglucosamine mutase"/>
    <property type="match status" value="1"/>
</dbReference>
<dbReference type="SUPFAM" id="SSF53738">
    <property type="entry name" value="Phosphoglucomutase, first 3 domains"/>
    <property type="match status" value="3"/>
</dbReference>
<dbReference type="PROSITE" id="PS00710">
    <property type="entry name" value="PGM_PMM"/>
    <property type="match status" value="1"/>
</dbReference>
<dbReference type="OrthoDB" id="9806956at2"/>
<accession>A0A1W1VEA8</accession>
<dbReference type="GO" id="GO:0005829">
    <property type="term" value="C:cytosol"/>
    <property type="evidence" value="ECO:0007669"/>
    <property type="project" value="TreeGrafter"/>
</dbReference>
<keyword evidence="3 9" id="KW-0479">Metal-binding</keyword>
<name>A0A1W1VEA8_PEPAS</name>
<dbReference type="Gene3D" id="3.40.120.10">
    <property type="entry name" value="Alpha-D-Glucose-1,6-Bisphosphate, subunit A, domain 3"/>
    <property type="match status" value="3"/>
</dbReference>
<dbReference type="PRINTS" id="PR00509">
    <property type="entry name" value="PGMPMM"/>
</dbReference>
<dbReference type="GO" id="GO:0008966">
    <property type="term" value="F:phosphoglucosamine mutase activity"/>
    <property type="evidence" value="ECO:0007669"/>
    <property type="project" value="UniProtKB-UniRule"/>
</dbReference>
<keyword evidence="5 9" id="KW-0413">Isomerase</keyword>
<dbReference type="NCBIfam" id="NF008139">
    <property type="entry name" value="PRK10887.1"/>
    <property type="match status" value="1"/>
</dbReference>
<dbReference type="EC" id="5.4.2.10" evidence="7 9"/>
<feature type="active site" description="Phosphoserine intermediate" evidence="9">
    <location>
        <position position="99"/>
    </location>
</feature>
<dbReference type="CDD" id="cd05802">
    <property type="entry name" value="GlmM"/>
    <property type="match status" value="1"/>
</dbReference>
<dbReference type="STRING" id="573058.SAMN00017477_1797"/>
<dbReference type="EMBL" id="FWWR01000011">
    <property type="protein sequence ID" value="SMB91391.1"/>
    <property type="molecule type" value="Genomic_DNA"/>
</dbReference>
<dbReference type="GO" id="GO:0006048">
    <property type="term" value="P:UDP-N-acetylglucosamine biosynthetic process"/>
    <property type="evidence" value="ECO:0007669"/>
    <property type="project" value="TreeGrafter"/>
</dbReference>
<evidence type="ECO:0000256" key="8">
    <source>
        <dbReference type="ARBA" id="ARBA00068193"/>
    </source>
</evidence>
<dbReference type="GO" id="GO:0009252">
    <property type="term" value="P:peptidoglycan biosynthetic process"/>
    <property type="evidence" value="ECO:0007669"/>
    <property type="project" value="TreeGrafter"/>
</dbReference>
<dbReference type="InterPro" id="IPR005841">
    <property type="entry name" value="Alpha-D-phosphohexomutase_SF"/>
</dbReference>
<evidence type="ECO:0000256" key="1">
    <source>
        <dbReference type="ARBA" id="ARBA00010231"/>
    </source>
</evidence>
<feature type="binding site" evidence="9">
    <location>
        <position position="239"/>
    </location>
    <ligand>
        <name>Mg(2+)</name>
        <dbReference type="ChEBI" id="CHEBI:18420"/>
    </ligand>
</feature>
<dbReference type="Pfam" id="PF02880">
    <property type="entry name" value="PGM_PMM_III"/>
    <property type="match status" value="1"/>
</dbReference>
<evidence type="ECO:0000256" key="5">
    <source>
        <dbReference type="ARBA" id="ARBA00023235"/>
    </source>
</evidence>
<dbReference type="Pfam" id="PF02879">
    <property type="entry name" value="PGM_PMM_II"/>
    <property type="match status" value="1"/>
</dbReference>
<evidence type="ECO:0000259" key="14">
    <source>
        <dbReference type="Pfam" id="PF02879"/>
    </source>
</evidence>
<dbReference type="SUPFAM" id="SSF55957">
    <property type="entry name" value="Phosphoglucomutase, C-terminal domain"/>
    <property type="match status" value="1"/>
</dbReference>
<dbReference type="AlphaFoldDB" id="A0A1W1VEA8"/>
<evidence type="ECO:0000256" key="2">
    <source>
        <dbReference type="ARBA" id="ARBA00022553"/>
    </source>
</evidence>
<dbReference type="PANTHER" id="PTHR42946">
    <property type="entry name" value="PHOSPHOHEXOSE MUTASE"/>
    <property type="match status" value="1"/>
</dbReference>
<dbReference type="InterPro" id="IPR016066">
    <property type="entry name" value="A-D-PHexomutase_CS"/>
</dbReference>
<dbReference type="InterPro" id="IPR005846">
    <property type="entry name" value="A-D-PHexomutase_a/b/a-III"/>
</dbReference>
<dbReference type="InterPro" id="IPR036900">
    <property type="entry name" value="A-D-PHexomutase_C_sf"/>
</dbReference>
<dbReference type="InterPro" id="IPR050060">
    <property type="entry name" value="Phosphoglucosamine_mutase"/>
</dbReference>
<feature type="domain" description="Alpha-D-phosphohexomutase alpha/beta/alpha" evidence="14">
    <location>
        <begin position="160"/>
        <end position="252"/>
    </location>
</feature>
<dbReference type="InterPro" id="IPR005845">
    <property type="entry name" value="A-D-PHexomutase_a/b/a-II"/>
</dbReference>
<dbReference type="NCBIfam" id="TIGR01455">
    <property type="entry name" value="glmM"/>
    <property type="match status" value="1"/>
</dbReference>
<dbReference type="Proteomes" id="UP000192368">
    <property type="component" value="Unassembled WGS sequence"/>
</dbReference>
<dbReference type="InterPro" id="IPR005843">
    <property type="entry name" value="A-D-PHexomutase_C"/>
</dbReference>
<dbReference type="InterPro" id="IPR006352">
    <property type="entry name" value="GlmM_bact"/>
</dbReference>
<feature type="binding site" evidence="9">
    <location>
        <position position="243"/>
    </location>
    <ligand>
        <name>Mg(2+)</name>
        <dbReference type="ChEBI" id="CHEBI:18420"/>
    </ligand>
</feature>
<evidence type="ECO:0000256" key="4">
    <source>
        <dbReference type="ARBA" id="ARBA00022842"/>
    </source>
</evidence>
<comment type="PTM">
    <text evidence="9">Activated by phosphorylation.</text>
</comment>
<feature type="binding site" description="via phosphate group" evidence="9">
    <location>
        <position position="99"/>
    </location>
    <ligand>
        <name>Mg(2+)</name>
        <dbReference type="ChEBI" id="CHEBI:18420"/>
    </ligand>
</feature>
<feature type="binding site" evidence="9">
    <location>
        <position position="241"/>
    </location>
    <ligand>
        <name>Mg(2+)</name>
        <dbReference type="ChEBI" id="CHEBI:18420"/>
    </ligand>
</feature>
<dbReference type="GO" id="GO:0004615">
    <property type="term" value="F:phosphomannomutase activity"/>
    <property type="evidence" value="ECO:0007669"/>
    <property type="project" value="TreeGrafter"/>
</dbReference>
<evidence type="ECO:0000256" key="11">
    <source>
        <dbReference type="RuleBase" id="RU004327"/>
    </source>
</evidence>
<evidence type="ECO:0000256" key="9">
    <source>
        <dbReference type="HAMAP-Rule" id="MF_01554"/>
    </source>
</evidence>
<evidence type="ECO:0000259" key="13">
    <source>
        <dbReference type="Pfam" id="PF02878"/>
    </source>
</evidence>
<sequence>MGKLFGTDGIRGVANLELTPQLAYKVGRAAGYVLSKDKKGKVIVGQDTRLSGELLKAALVSGLMSIGLDVEVTGVIPTPGIAYLTRTGEYLAGVVISASHNPFEHNGIKFFSADGYKLPDRVEDQIEELIFDDTKIYKNATHADVGSMKYSEELLHKYEEYLIEISNVDLTGMKIAIDIGNGALYKIAQNVLEKLGAEVVVVNDKPNGMNINDNCGSTNPGIIQNLVLETKADMGMSFDGDADRIIAVDEKGNIIDGDHILAICATYLKEHGRLNNNTAVGTIMSNIGLKKYLNSIGVDLVQTKVGDRYILEEMISKDYVIGAEQSGHVVFLEYNTTGDGLATGLHLLEVAKKSGKPLSELNNLMTSYPQVLINAKVRNDLKNNYMSFPEVKEEIEKIENEFGETGRVVIRPSGTEPLIRVMIEGEDEKLMEEKARELADFIELKLN</sequence>
<keyword evidence="17" id="KW-1185">Reference proteome</keyword>
<proteinExistence type="inferred from homology"/>
<gene>
    <name evidence="9" type="primary">glmM</name>
    <name evidence="16" type="ORF">SAMN00017477_1797</name>
</gene>
<feature type="modified residue" description="Phosphoserine" evidence="9">
    <location>
        <position position="99"/>
    </location>
</feature>
<evidence type="ECO:0000313" key="16">
    <source>
        <dbReference type="EMBL" id="SMB91391.1"/>
    </source>
</evidence>
<keyword evidence="4 9" id="KW-0460">Magnesium</keyword>
<dbReference type="FunFam" id="3.40.120.10:FF:000002">
    <property type="entry name" value="Phosphoglucosamine mutase"/>
    <property type="match status" value="1"/>
</dbReference>
<dbReference type="RefSeq" id="WP_084231327.1">
    <property type="nucleotide sequence ID" value="NZ_FWWR01000011.1"/>
</dbReference>
<feature type="domain" description="Alpha-D-phosphohexomutase alpha/beta/alpha" evidence="13">
    <location>
        <begin position="3"/>
        <end position="134"/>
    </location>
</feature>
<feature type="domain" description="Alpha-D-phosphohexomutase C-terminal" evidence="12">
    <location>
        <begin position="372"/>
        <end position="440"/>
    </location>
</feature>